<keyword evidence="4" id="KW-1185">Reference proteome</keyword>
<evidence type="ECO:0000256" key="2">
    <source>
        <dbReference type="SAM" id="SignalP"/>
    </source>
</evidence>
<dbReference type="Pfam" id="PF03767">
    <property type="entry name" value="Acid_phosphat_B"/>
    <property type="match status" value="1"/>
</dbReference>
<dbReference type="PANTHER" id="PTHR31284">
    <property type="entry name" value="ACID PHOSPHATASE-LIKE PROTEIN"/>
    <property type="match status" value="1"/>
</dbReference>
<gene>
    <name evidence="3" type="ORF">H6A01_10375</name>
</gene>
<dbReference type="InterPro" id="IPR005519">
    <property type="entry name" value="Acid_phosphat_B-like"/>
</dbReference>
<dbReference type="InterPro" id="IPR023214">
    <property type="entry name" value="HAD_sf"/>
</dbReference>
<protein>
    <recommendedName>
        <fullName evidence="5">5'-nucleotidase, lipoprotein e(P4) family</fullName>
    </recommendedName>
</protein>
<keyword evidence="1 2" id="KW-0732">Signal</keyword>
<proteinExistence type="predicted"/>
<sequence length="299" mass="34129">MKLYRTKKFLSVGVVGMILYTVMSATTTYANSSSDSVTGDGRKDTYVNGIVYQLSAEVVGLQKQAFVLARLQLDNALKHPERYDKPLAIVTDVDQTIMSDTTYQATMINKPGTWDNGPRKGYYHAVASTADQPIPGAVEFFNYAKSKGVTIFYITNRAYDTKELAVAQLQHFGFPDADDLHVMPMNEAREFNKDVRRAEVAKNYDVILYLGDNISDFTSAFKKELGPINRTKLALSDTYEKKWGTEWIVLPNATYGDYIPTVWYNKPEANRNEATRELFHYWDYTNPQWNTWYDGFVKD</sequence>
<feature type="signal peptide" evidence="2">
    <location>
        <begin position="1"/>
        <end position="25"/>
    </location>
</feature>
<name>A0ABS2GJ10_9FIRM</name>
<reference evidence="3 4" key="1">
    <citation type="journal article" date="2021" name="Sci. Rep.">
        <title>The distribution of antibiotic resistance genes in chicken gut microbiota commensals.</title>
        <authorList>
            <person name="Juricova H."/>
            <person name="Matiasovicova J."/>
            <person name="Kubasova T."/>
            <person name="Cejkova D."/>
            <person name="Rychlik I."/>
        </authorList>
    </citation>
    <scope>NUCLEOTIDE SEQUENCE [LARGE SCALE GENOMIC DNA]</scope>
    <source>
        <strain evidence="3 4">An537</strain>
    </source>
</reference>
<evidence type="ECO:0008006" key="5">
    <source>
        <dbReference type="Google" id="ProtNLM"/>
    </source>
</evidence>
<evidence type="ECO:0000313" key="4">
    <source>
        <dbReference type="Proteomes" id="UP000707138"/>
    </source>
</evidence>
<evidence type="ECO:0000256" key="1">
    <source>
        <dbReference type="ARBA" id="ARBA00022729"/>
    </source>
</evidence>
<feature type="chain" id="PRO_5046975577" description="5'-nucleotidase, lipoprotein e(P4) family" evidence="2">
    <location>
        <begin position="26"/>
        <end position="299"/>
    </location>
</feature>
<dbReference type="Gene3D" id="3.40.50.1000">
    <property type="entry name" value="HAD superfamily/HAD-like"/>
    <property type="match status" value="1"/>
</dbReference>
<dbReference type="PANTHER" id="PTHR31284:SF10">
    <property type="entry name" value="ACID PHOSPHATASE-LIKE PROTEIN"/>
    <property type="match status" value="1"/>
</dbReference>
<evidence type="ECO:0000313" key="3">
    <source>
        <dbReference type="EMBL" id="MBM6913710.1"/>
    </source>
</evidence>
<organism evidence="3 4">
    <name type="scientific">Veillonella magna</name>
    <dbReference type="NCBI Taxonomy" id="464322"/>
    <lineage>
        <taxon>Bacteria</taxon>
        <taxon>Bacillati</taxon>
        <taxon>Bacillota</taxon>
        <taxon>Negativicutes</taxon>
        <taxon>Veillonellales</taxon>
        <taxon>Veillonellaceae</taxon>
        <taxon>Veillonella</taxon>
    </lineage>
</organism>
<dbReference type="SUPFAM" id="SSF56784">
    <property type="entry name" value="HAD-like"/>
    <property type="match status" value="1"/>
</dbReference>
<dbReference type="EMBL" id="JACJLA010000036">
    <property type="protein sequence ID" value="MBM6913710.1"/>
    <property type="molecule type" value="Genomic_DNA"/>
</dbReference>
<dbReference type="RefSeq" id="WP_205088550.1">
    <property type="nucleotide sequence ID" value="NZ_JACJLA010000036.1"/>
</dbReference>
<dbReference type="Proteomes" id="UP000707138">
    <property type="component" value="Unassembled WGS sequence"/>
</dbReference>
<comment type="caution">
    <text evidence="3">The sequence shown here is derived from an EMBL/GenBank/DDBJ whole genome shotgun (WGS) entry which is preliminary data.</text>
</comment>
<dbReference type="InterPro" id="IPR036412">
    <property type="entry name" value="HAD-like_sf"/>
</dbReference>
<accession>A0ABS2GJ10</accession>